<accession>A0A7J0FDS7</accession>
<evidence type="ECO:0000313" key="2">
    <source>
        <dbReference type="EMBL" id="GFY96359.1"/>
    </source>
</evidence>
<feature type="compositionally biased region" description="Acidic residues" evidence="1">
    <location>
        <begin position="13"/>
        <end position="23"/>
    </location>
</feature>
<dbReference type="EMBL" id="BJWL01000011">
    <property type="protein sequence ID" value="GFY96359.1"/>
    <property type="molecule type" value="Genomic_DNA"/>
</dbReference>
<reference evidence="2 3" key="1">
    <citation type="submission" date="2019-07" db="EMBL/GenBank/DDBJ databases">
        <title>De Novo Assembly of kiwifruit Actinidia rufa.</title>
        <authorList>
            <person name="Sugita-Konishi S."/>
            <person name="Sato K."/>
            <person name="Mori E."/>
            <person name="Abe Y."/>
            <person name="Kisaki G."/>
            <person name="Hamano K."/>
            <person name="Suezawa K."/>
            <person name="Otani M."/>
            <person name="Fukuda T."/>
            <person name="Manabe T."/>
            <person name="Gomi K."/>
            <person name="Tabuchi M."/>
            <person name="Akimitsu K."/>
            <person name="Kataoka I."/>
        </authorList>
    </citation>
    <scope>NUCLEOTIDE SEQUENCE [LARGE SCALE GENOMIC DNA]</scope>
    <source>
        <strain evidence="3">cv. Fuchu</strain>
    </source>
</reference>
<feature type="region of interest" description="Disordered" evidence="1">
    <location>
        <begin position="96"/>
        <end position="134"/>
    </location>
</feature>
<evidence type="ECO:0000313" key="3">
    <source>
        <dbReference type="Proteomes" id="UP000585474"/>
    </source>
</evidence>
<gene>
    <name evidence="2" type="ORF">Acr_11g0006650</name>
</gene>
<organism evidence="2 3">
    <name type="scientific">Actinidia rufa</name>
    <dbReference type="NCBI Taxonomy" id="165716"/>
    <lineage>
        <taxon>Eukaryota</taxon>
        <taxon>Viridiplantae</taxon>
        <taxon>Streptophyta</taxon>
        <taxon>Embryophyta</taxon>
        <taxon>Tracheophyta</taxon>
        <taxon>Spermatophyta</taxon>
        <taxon>Magnoliopsida</taxon>
        <taxon>eudicotyledons</taxon>
        <taxon>Gunneridae</taxon>
        <taxon>Pentapetalae</taxon>
        <taxon>asterids</taxon>
        <taxon>Ericales</taxon>
        <taxon>Actinidiaceae</taxon>
        <taxon>Actinidia</taxon>
    </lineage>
</organism>
<comment type="caution">
    <text evidence="2">The sequence shown here is derived from an EMBL/GenBank/DDBJ whole genome shotgun (WGS) entry which is preliminary data.</text>
</comment>
<feature type="region of interest" description="Disordered" evidence="1">
    <location>
        <begin position="1"/>
        <end position="27"/>
    </location>
</feature>
<feature type="compositionally biased region" description="Basic and acidic residues" evidence="1">
    <location>
        <begin position="1"/>
        <end position="12"/>
    </location>
</feature>
<evidence type="ECO:0000256" key="1">
    <source>
        <dbReference type="SAM" id="MobiDB-lite"/>
    </source>
</evidence>
<dbReference type="AlphaFoldDB" id="A0A7J0FDS7"/>
<dbReference type="Gene3D" id="6.10.140.1620">
    <property type="match status" value="1"/>
</dbReference>
<sequence length="165" mass="19011">MQDSKPSFHENPEAELDRDDDDDSTRFNKSLQELKDLCSQLHYAANYCETSFLNAEHRRKKMKCGTPVAAKTSSNHEFETEEEVPLFLYTCNQKPSLTRDSSRKTDNPNSTSVLPVRDGLSVQPKAQNPSFHFEGTHKLKRNFLNWKSMQSNDILSIIRKSKRAM</sequence>
<proteinExistence type="predicted"/>
<protein>
    <submittedName>
        <fullName evidence="2">Uncharacterized protein</fullName>
    </submittedName>
</protein>
<keyword evidence="3" id="KW-1185">Reference proteome</keyword>
<dbReference type="Proteomes" id="UP000585474">
    <property type="component" value="Unassembled WGS sequence"/>
</dbReference>
<dbReference type="OrthoDB" id="2159336at2759"/>
<name>A0A7J0FDS7_9ERIC</name>